<evidence type="ECO:0000313" key="3">
    <source>
        <dbReference type="EMBL" id="EZG79611.1"/>
    </source>
</evidence>
<feature type="region of interest" description="Disordered" evidence="1">
    <location>
        <begin position="611"/>
        <end position="689"/>
    </location>
</feature>
<keyword evidence="4" id="KW-1185">Reference proteome</keyword>
<feature type="region of interest" description="Disordered" evidence="1">
    <location>
        <begin position="406"/>
        <end position="449"/>
    </location>
</feature>
<accession>A0A023BBL6</accession>
<evidence type="ECO:0000256" key="2">
    <source>
        <dbReference type="SAM" id="Phobius"/>
    </source>
</evidence>
<dbReference type="AlphaFoldDB" id="A0A023BBL6"/>
<reference evidence="3" key="1">
    <citation type="submission" date="2013-12" db="EMBL/GenBank/DDBJ databases">
        <authorList>
            <person name="Omoto C.K."/>
            <person name="Sibley D."/>
            <person name="Venepally P."/>
            <person name="Hadjithomas M."/>
            <person name="Karamycheva S."/>
            <person name="Brunk B."/>
            <person name="Roos D."/>
            <person name="Caler E."/>
            <person name="Lorenzi H."/>
        </authorList>
    </citation>
    <scope>NUCLEOTIDE SEQUENCE</scope>
</reference>
<feature type="transmembrane region" description="Helical" evidence="2">
    <location>
        <begin position="838"/>
        <end position="856"/>
    </location>
</feature>
<dbReference type="GeneID" id="22911135"/>
<feature type="region of interest" description="Disordered" evidence="1">
    <location>
        <begin position="330"/>
        <end position="349"/>
    </location>
</feature>
<evidence type="ECO:0000256" key="1">
    <source>
        <dbReference type="SAM" id="MobiDB-lite"/>
    </source>
</evidence>
<dbReference type="EMBL" id="AFNH02000185">
    <property type="protein sequence ID" value="EZG79611.1"/>
    <property type="molecule type" value="Genomic_DNA"/>
</dbReference>
<dbReference type="VEuPathDB" id="CryptoDB:GNI_025030"/>
<evidence type="ECO:0000313" key="4">
    <source>
        <dbReference type="Proteomes" id="UP000019763"/>
    </source>
</evidence>
<name>A0A023BBL6_GRENI</name>
<organism evidence="3 4">
    <name type="scientific">Gregarina niphandrodes</name>
    <name type="common">Septate eugregarine</name>
    <dbReference type="NCBI Taxonomy" id="110365"/>
    <lineage>
        <taxon>Eukaryota</taxon>
        <taxon>Sar</taxon>
        <taxon>Alveolata</taxon>
        <taxon>Apicomplexa</taxon>
        <taxon>Conoidasida</taxon>
        <taxon>Gregarinasina</taxon>
        <taxon>Eugregarinorida</taxon>
        <taxon>Gregarinidae</taxon>
        <taxon>Gregarina</taxon>
    </lineage>
</organism>
<keyword evidence="2 3" id="KW-0812">Transmembrane</keyword>
<keyword evidence="2" id="KW-0472">Membrane</keyword>
<dbReference type="RefSeq" id="XP_011134407.1">
    <property type="nucleotide sequence ID" value="XM_011136105.1"/>
</dbReference>
<feature type="transmembrane region" description="Helical" evidence="2">
    <location>
        <begin position="802"/>
        <end position="826"/>
    </location>
</feature>
<feature type="transmembrane region" description="Helical" evidence="2">
    <location>
        <begin position="939"/>
        <end position="960"/>
    </location>
</feature>
<feature type="transmembrane region" description="Helical" evidence="2">
    <location>
        <begin position="908"/>
        <end position="927"/>
    </location>
</feature>
<gene>
    <name evidence="3" type="ORF">GNI_025030</name>
</gene>
<feature type="transmembrane region" description="Helical" evidence="2">
    <location>
        <begin position="966"/>
        <end position="988"/>
    </location>
</feature>
<keyword evidence="2" id="KW-1133">Transmembrane helix</keyword>
<comment type="caution">
    <text evidence="3">The sequence shown here is derived from an EMBL/GenBank/DDBJ whole genome shotgun (WGS) entry which is preliminary data.</text>
</comment>
<feature type="region of interest" description="Disordered" evidence="1">
    <location>
        <begin position="702"/>
        <end position="724"/>
    </location>
</feature>
<dbReference type="Proteomes" id="UP000019763">
    <property type="component" value="Unassembled WGS sequence"/>
</dbReference>
<proteinExistence type="predicted"/>
<feature type="transmembrane region" description="Helical" evidence="2">
    <location>
        <begin position="868"/>
        <end position="888"/>
    </location>
</feature>
<protein>
    <submittedName>
        <fullName evidence="3">Transmembrane protein</fullName>
    </submittedName>
</protein>
<feature type="region of interest" description="Disordered" evidence="1">
    <location>
        <begin position="186"/>
        <end position="246"/>
    </location>
</feature>
<sequence>MPLALAVLWLYGTASQTLVAKYMIAVPDASAADDRHTALYMALLWNTAKLVWALVLWAAPKIKDRTCTYVRRTKALTSTHPDAPECFVCDGRLYHEIKVIDGQAANGEEGKQPGKHAAVLTASGTIMPVSGHVLVGGIVTSGISLPDEASHLEASHLEASRLEASRPEASHLEASHLEASRLGASHLGAPDELSPGGASRKQTSMDAASRPGSRKIRSTNSLRSIREDRTEPPSIQPNVDPVDPGGYNANGCNTAGCSSAEGSFSDETDKASAKCFSELSLESHNGPVRQVRIQISRRKSTPSSYAPHPDHALQVTWGSFLSPTGSVCGGGSEAVRNRDSKPGSSFRTPERRKLEYPGVVTPEIRQRALRHPFAHVFNNCDHFGVIVNARAHVCASERAHQCACGSRPATAPAAGEGPDIAQPSAQNKWSFRPRTSGPSETSGEARGSLALQKDSCAASHNTSTAAQCLAEMPETVSEDNWLRQLRIRLFGACFDPRRFTQDWEKRTEDASFSDAPSCFSDPQQQPYPYNAYPHNAYPYDAYPPPPSRSLGLAYPSADYYGRSQNRFSGRLGTGQFAETPACGAVSCSVPACGVPACGYVGVPGYPERLDRQPSQVRPVSNVGAHATNVYSTKPCRVNRPSKPERPRRPSNLGWQPETERSQLATGNIAAVSGDSQAAGRGGRRYESLSNRLTKSFKEMSRNMKGRMAPKTTSERPMWGDPSRADSSWLAPASAVATRHKTREQVVIPDWLLWSFSGVLEFTGMILTFRALEGTYASKCTTHKHWLIVLIGTLQMLTDHETYVFSVVGLALVLIGLITSLITGLTMEPKVRVYGENHSGAVFALAAGICSSVQICFHELLLSVRPTRVAGLFWESLASIYVAVGLLPILKETGVIDLELGLRNVRRSIIWILVFFGSATISICVNRCNRKWSSSFTRSLIFVLQLPVVYVCEVFVLKWRPPGVLDFVIMFAFLLGFAVSTTCIPYQYVSHSLNDFMFRTVFVRHTGSCDCAHSSEPSFAQCPANV</sequence>